<accession>A0A167YMZ1</accession>
<evidence type="ECO:0000256" key="6">
    <source>
        <dbReference type="SAM" id="Phobius"/>
    </source>
</evidence>
<dbReference type="VEuPathDB" id="FungiDB:AAP_03251"/>
<evidence type="ECO:0008006" key="9">
    <source>
        <dbReference type="Google" id="ProtNLM"/>
    </source>
</evidence>
<name>A0A167YMZ1_9EURO</name>
<comment type="caution">
    <text evidence="7">The sequence shown here is derived from an EMBL/GenBank/DDBJ whole genome shotgun (WGS) entry which is preliminary data.</text>
</comment>
<dbReference type="GO" id="GO:0016020">
    <property type="term" value="C:membrane"/>
    <property type="evidence" value="ECO:0007669"/>
    <property type="project" value="UniProtKB-SubCell"/>
</dbReference>
<dbReference type="PANTHER" id="PTHR13353:SF5">
    <property type="entry name" value="TRANSMEMBRANE PROTEIN 19"/>
    <property type="match status" value="1"/>
</dbReference>
<evidence type="ECO:0000256" key="3">
    <source>
        <dbReference type="ARBA" id="ARBA00022692"/>
    </source>
</evidence>
<feature type="transmembrane region" description="Helical" evidence="6">
    <location>
        <begin position="228"/>
        <end position="252"/>
    </location>
</feature>
<protein>
    <recommendedName>
        <fullName evidence="9">DUF92 domain protein</fullName>
    </recommendedName>
</protein>
<evidence type="ECO:0000313" key="8">
    <source>
        <dbReference type="Proteomes" id="UP000242877"/>
    </source>
</evidence>
<comment type="similarity">
    <text evidence="2">Belongs to the TMEM19 family.</text>
</comment>
<feature type="transmembrane region" description="Helical" evidence="6">
    <location>
        <begin position="29"/>
        <end position="55"/>
    </location>
</feature>
<reference evidence="7 8" key="1">
    <citation type="journal article" date="2016" name="Genome Biol. Evol.">
        <title>Divergent and convergent evolution of fungal pathogenicity.</title>
        <authorList>
            <person name="Shang Y."/>
            <person name="Xiao G."/>
            <person name="Zheng P."/>
            <person name="Cen K."/>
            <person name="Zhan S."/>
            <person name="Wang C."/>
        </authorList>
    </citation>
    <scope>NUCLEOTIDE SEQUENCE [LARGE SCALE GENOMIC DNA]</scope>
    <source>
        <strain evidence="7 8">ARSEF 7405</strain>
    </source>
</reference>
<sequence length="351" mass="36657">MQPILAVLAVGGLVHRAWSHKSLTPAGIFAAFLTAVAHTLHPSALPFALLAAFFIAGTKATKVKHDIKARLTLSSGGSGGGEGPRNHVQVVANSGVASVLSLLHVWKLWRNKRDFTCIEYGKSDDILLLGIIANYAAVAADTLSSELGILSQSQPRLITSFTLRKVPRGTNGGVTLAGVLAGSLGAFIIGAVTALLTRFCPGSFYSAGVDQSGLGQSWTLSGIFSNKVLPVLIITVWGTLGSLLDSILGGLLQASVVDKRSGKIVEGSGGRKVMLQPDTNNSNSPTSFSRGPTVKISQVVPSEETESRSVAAGTDILDNNQVNFLMAALMSIGAMATASWMWQVPLKSIVV</sequence>
<evidence type="ECO:0000256" key="4">
    <source>
        <dbReference type="ARBA" id="ARBA00022989"/>
    </source>
</evidence>
<dbReference type="OrthoDB" id="30881at2759"/>
<evidence type="ECO:0000256" key="2">
    <source>
        <dbReference type="ARBA" id="ARBA00009012"/>
    </source>
</evidence>
<comment type="subcellular location">
    <subcellularLocation>
        <location evidence="1">Membrane</location>
        <topology evidence="1">Multi-pass membrane protein</topology>
    </subcellularLocation>
</comment>
<dbReference type="AlphaFoldDB" id="A0A167YMZ1"/>
<organism evidence="7 8">
    <name type="scientific">Ascosphaera apis ARSEF 7405</name>
    <dbReference type="NCBI Taxonomy" id="392613"/>
    <lineage>
        <taxon>Eukaryota</taxon>
        <taxon>Fungi</taxon>
        <taxon>Dikarya</taxon>
        <taxon>Ascomycota</taxon>
        <taxon>Pezizomycotina</taxon>
        <taxon>Eurotiomycetes</taxon>
        <taxon>Eurotiomycetidae</taxon>
        <taxon>Onygenales</taxon>
        <taxon>Ascosphaeraceae</taxon>
        <taxon>Ascosphaera</taxon>
    </lineage>
</organism>
<keyword evidence="3 6" id="KW-0812">Transmembrane</keyword>
<proteinExistence type="inferred from homology"/>
<dbReference type="EMBL" id="AZGZ01000013">
    <property type="protein sequence ID" value="KZZ91545.1"/>
    <property type="molecule type" value="Genomic_DNA"/>
</dbReference>
<keyword evidence="4 6" id="KW-1133">Transmembrane helix</keyword>
<evidence type="ECO:0000256" key="1">
    <source>
        <dbReference type="ARBA" id="ARBA00004141"/>
    </source>
</evidence>
<keyword evidence="8" id="KW-1185">Reference proteome</keyword>
<feature type="transmembrane region" description="Helical" evidence="6">
    <location>
        <begin position="174"/>
        <end position="196"/>
    </location>
</feature>
<dbReference type="Pfam" id="PF01940">
    <property type="entry name" value="DUF92"/>
    <property type="match status" value="1"/>
</dbReference>
<dbReference type="Proteomes" id="UP000242877">
    <property type="component" value="Unassembled WGS sequence"/>
</dbReference>
<gene>
    <name evidence="7" type="ORF">AAP_03251</name>
</gene>
<evidence type="ECO:0000256" key="5">
    <source>
        <dbReference type="ARBA" id="ARBA00023136"/>
    </source>
</evidence>
<dbReference type="InterPro" id="IPR002794">
    <property type="entry name" value="DUF92_TMEM19"/>
</dbReference>
<keyword evidence="5 6" id="KW-0472">Membrane</keyword>
<dbReference type="PANTHER" id="PTHR13353">
    <property type="entry name" value="TRANSMEMBRANE PROTEIN 19"/>
    <property type="match status" value="1"/>
</dbReference>
<evidence type="ECO:0000313" key="7">
    <source>
        <dbReference type="EMBL" id="KZZ91545.1"/>
    </source>
</evidence>
<feature type="transmembrane region" description="Helical" evidence="6">
    <location>
        <begin position="324"/>
        <end position="342"/>
    </location>
</feature>